<reference evidence="4" key="1">
    <citation type="submission" date="2016-01" db="EMBL/GenBank/DDBJ databases">
        <title>Draft genome of Chromobacterium sp. F49.</title>
        <authorList>
            <person name="Hong K.W."/>
        </authorList>
    </citation>
    <scope>NUCLEOTIDE SEQUENCE [LARGE SCALE GENOMIC DNA]</scope>
    <source>
        <strain evidence="4">CN3</strain>
    </source>
</reference>
<keyword evidence="1" id="KW-0472">Membrane</keyword>
<keyword evidence="4" id="KW-1185">Reference proteome</keyword>
<evidence type="ECO:0000256" key="1">
    <source>
        <dbReference type="SAM" id="Phobius"/>
    </source>
</evidence>
<accession>A0ABR5YHE4</accession>
<keyword evidence="1" id="KW-0812">Transmembrane</keyword>
<feature type="transmembrane region" description="Helical" evidence="1">
    <location>
        <begin position="311"/>
        <end position="332"/>
    </location>
</feature>
<dbReference type="Proteomes" id="UP000076609">
    <property type="component" value="Unassembled WGS sequence"/>
</dbReference>
<gene>
    <name evidence="3" type="ORF">AVT10_01215</name>
</gene>
<feature type="transmembrane region" description="Helical" evidence="1">
    <location>
        <begin position="57"/>
        <end position="78"/>
    </location>
</feature>
<dbReference type="PANTHER" id="PTHR40407">
    <property type="entry name" value="MEMBRANE PROTEIN-LIKE PROTEIN"/>
    <property type="match status" value="1"/>
</dbReference>
<sequence length="381" mass="42172">MPRVAATARLQSIDALRGFVMVVMLLDHVRETFFLHMQVGDPVDARTVLPALFFTRLLSTICAPVFVALTGLSAWLYGQKHSRAELSGFLLRRGVFLLLLEISFVSFAWSARFPPQTIWLQVIWAIGVSMICLAGAVHLSRTVVVALGLAIVCGHNLLDGIVLAPGDAFYVPWALLHQRAAFDLAGITIKTTYPVLPWIGVILLGYGMGPWFGRGADPVVRQRRLLLLGVGLVAGFVLLRMLNLYGDRPWVDAGTLLRTVIGFLALTKYPPSLLFLMSTLGVGALLLVLFERARWPQVIGPLATLGSAPMFYYLLHLYVLRVGYLVALAVSGPNDGDLFVLGHLGWIWACYAVLVVALYFPTRWFAGVKQRRRDIAWLKYL</sequence>
<comment type="caution">
    <text evidence="3">The sequence shown here is derived from an EMBL/GenBank/DDBJ whole genome shotgun (WGS) entry which is preliminary data.</text>
</comment>
<evidence type="ECO:0000259" key="2">
    <source>
        <dbReference type="Pfam" id="PF07786"/>
    </source>
</evidence>
<feature type="transmembrane region" description="Helical" evidence="1">
    <location>
        <begin position="195"/>
        <end position="213"/>
    </location>
</feature>
<feature type="transmembrane region" description="Helical" evidence="1">
    <location>
        <begin position="338"/>
        <end position="362"/>
    </location>
</feature>
<keyword evidence="1" id="KW-1133">Transmembrane helix</keyword>
<proteinExistence type="predicted"/>
<feature type="transmembrane region" description="Helical" evidence="1">
    <location>
        <begin position="90"/>
        <end position="111"/>
    </location>
</feature>
<organism evidence="3 4">
    <name type="scientific">Sphingomonas hankookensis</name>
    <dbReference type="NCBI Taxonomy" id="563996"/>
    <lineage>
        <taxon>Bacteria</taxon>
        <taxon>Pseudomonadati</taxon>
        <taxon>Pseudomonadota</taxon>
        <taxon>Alphaproteobacteria</taxon>
        <taxon>Sphingomonadales</taxon>
        <taxon>Sphingomonadaceae</taxon>
        <taxon>Sphingomonas</taxon>
    </lineage>
</organism>
<dbReference type="EMBL" id="LQQO01000001">
    <property type="protein sequence ID" value="KZE18981.1"/>
    <property type="molecule type" value="Genomic_DNA"/>
</dbReference>
<name>A0ABR5YHE4_9SPHN</name>
<feature type="transmembrane region" description="Helical" evidence="1">
    <location>
        <begin position="144"/>
        <end position="164"/>
    </location>
</feature>
<evidence type="ECO:0000313" key="4">
    <source>
        <dbReference type="Proteomes" id="UP000076609"/>
    </source>
</evidence>
<protein>
    <recommendedName>
        <fullName evidence="2">Heparan-alpha-glucosaminide N-acetyltransferase catalytic domain-containing protein</fullName>
    </recommendedName>
</protein>
<dbReference type="Pfam" id="PF07786">
    <property type="entry name" value="HGSNAT_cat"/>
    <property type="match status" value="1"/>
</dbReference>
<feature type="domain" description="Heparan-alpha-glucosaminide N-acetyltransferase catalytic" evidence="2">
    <location>
        <begin position="9"/>
        <end position="215"/>
    </location>
</feature>
<feature type="transmembrane region" description="Helical" evidence="1">
    <location>
        <begin position="117"/>
        <end position="137"/>
    </location>
</feature>
<feature type="transmembrane region" description="Helical" evidence="1">
    <location>
        <begin position="225"/>
        <end position="242"/>
    </location>
</feature>
<dbReference type="InterPro" id="IPR012429">
    <property type="entry name" value="HGSNAT_cat"/>
</dbReference>
<evidence type="ECO:0000313" key="3">
    <source>
        <dbReference type="EMBL" id="KZE18981.1"/>
    </source>
</evidence>
<feature type="transmembrane region" description="Helical" evidence="1">
    <location>
        <begin position="272"/>
        <end position="290"/>
    </location>
</feature>
<dbReference type="PANTHER" id="PTHR40407:SF1">
    <property type="entry name" value="HEPARAN-ALPHA-GLUCOSAMINIDE N-ACETYLTRANSFERASE CATALYTIC DOMAIN-CONTAINING PROTEIN"/>
    <property type="match status" value="1"/>
</dbReference>